<keyword evidence="4" id="KW-1185">Reference proteome</keyword>
<name>A0AAV5WHJ3_9BILA</name>
<comment type="caution">
    <text evidence="3">The sequence shown here is derived from an EMBL/GenBank/DDBJ whole genome shotgun (WGS) entry which is preliminary data.</text>
</comment>
<feature type="coiled-coil region" evidence="1">
    <location>
        <begin position="2"/>
        <end position="60"/>
    </location>
</feature>
<accession>A0AAV5WHJ3</accession>
<proteinExistence type="predicted"/>
<reference evidence="3" key="1">
    <citation type="submission" date="2023-10" db="EMBL/GenBank/DDBJ databases">
        <title>Genome assembly of Pristionchus species.</title>
        <authorList>
            <person name="Yoshida K."/>
            <person name="Sommer R.J."/>
        </authorList>
    </citation>
    <scope>NUCLEOTIDE SEQUENCE</scope>
    <source>
        <strain evidence="3">RS5133</strain>
    </source>
</reference>
<organism evidence="3 4">
    <name type="scientific">Pristionchus fissidentatus</name>
    <dbReference type="NCBI Taxonomy" id="1538716"/>
    <lineage>
        <taxon>Eukaryota</taxon>
        <taxon>Metazoa</taxon>
        <taxon>Ecdysozoa</taxon>
        <taxon>Nematoda</taxon>
        <taxon>Chromadorea</taxon>
        <taxon>Rhabditida</taxon>
        <taxon>Rhabditina</taxon>
        <taxon>Diplogasteromorpha</taxon>
        <taxon>Diplogasteroidea</taxon>
        <taxon>Neodiplogasteridae</taxon>
        <taxon>Pristionchus</taxon>
    </lineage>
</organism>
<evidence type="ECO:0000256" key="2">
    <source>
        <dbReference type="SAM" id="MobiDB-lite"/>
    </source>
</evidence>
<evidence type="ECO:0000313" key="4">
    <source>
        <dbReference type="Proteomes" id="UP001432322"/>
    </source>
</evidence>
<feature type="region of interest" description="Disordered" evidence="2">
    <location>
        <begin position="82"/>
        <end position="127"/>
    </location>
</feature>
<feature type="compositionally biased region" description="Acidic residues" evidence="2">
    <location>
        <begin position="104"/>
        <end position="125"/>
    </location>
</feature>
<evidence type="ECO:0000256" key="1">
    <source>
        <dbReference type="SAM" id="Coils"/>
    </source>
</evidence>
<dbReference type="EMBL" id="BTSY01000006">
    <property type="protein sequence ID" value="GMT31372.1"/>
    <property type="molecule type" value="Genomic_DNA"/>
</dbReference>
<gene>
    <name evidence="3" type="ORF">PFISCL1PPCAC_22669</name>
</gene>
<evidence type="ECO:0008006" key="5">
    <source>
        <dbReference type="Google" id="ProtNLM"/>
    </source>
</evidence>
<dbReference type="AlphaFoldDB" id="A0AAV5WHJ3"/>
<dbReference type="Proteomes" id="UP001432322">
    <property type="component" value="Unassembled WGS sequence"/>
</dbReference>
<evidence type="ECO:0000313" key="3">
    <source>
        <dbReference type="EMBL" id="GMT31372.1"/>
    </source>
</evidence>
<protein>
    <recommendedName>
        <fullName evidence="5">C2H2-type domain-containing protein</fullName>
    </recommendedName>
</protein>
<feature type="non-terminal residue" evidence="3">
    <location>
        <position position="1"/>
    </location>
</feature>
<keyword evidence="1" id="KW-0175">Coiled coil</keyword>
<sequence>FIQRACRAAGEAELRAERAEAALDSKIGVKENVEKLKVRNEELEKRVTELTNLLDEQRRVSQVHTRAETATGEQAMPAAAPLLALPPDCSGDEREEGEEREKEGEEDNGNEEMGDEGKEVEEVESSADLNTVCVDPLDILRPCNEEAGPTMATVTSVGQPGRPGFICEYWKLNVNTRHLFTDEQAVLCAICDKMCISGASIVNHVSGQHHNWMMDMTKCAVRAEAVDYWNARIQETTSRMRSKRKMSKFRNTAYAHYNLDLHLLSCLDPSHHPVAEDVQRLQLWFDAAAAAVERAE</sequence>